<evidence type="ECO:0000256" key="7">
    <source>
        <dbReference type="SAM" id="Phobius"/>
    </source>
</evidence>
<evidence type="ECO:0000259" key="9">
    <source>
        <dbReference type="Pfam" id="PF14067"/>
    </source>
</evidence>
<dbReference type="SUPFAM" id="SSF48317">
    <property type="entry name" value="Acid phosphatase/Vanadium-dependent haloperoxidase"/>
    <property type="match status" value="1"/>
</dbReference>
<dbReference type="InterPro" id="IPR032816">
    <property type="entry name" value="VTT_dom"/>
</dbReference>
<feature type="transmembrane region" description="Helical" evidence="7">
    <location>
        <begin position="144"/>
        <end position="169"/>
    </location>
</feature>
<evidence type="ECO:0000256" key="5">
    <source>
        <dbReference type="ARBA" id="ARBA00022989"/>
    </source>
</evidence>
<dbReference type="Pfam" id="PF09335">
    <property type="entry name" value="VTT_dom"/>
    <property type="match status" value="1"/>
</dbReference>
<feature type="transmembrane region" description="Helical" evidence="7">
    <location>
        <begin position="450"/>
        <end position="469"/>
    </location>
</feature>
<evidence type="ECO:0000256" key="6">
    <source>
        <dbReference type="ARBA" id="ARBA00023136"/>
    </source>
</evidence>
<feature type="transmembrane region" description="Helical" evidence="7">
    <location>
        <begin position="416"/>
        <end position="438"/>
    </location>
</feature>
<evidence type="ECO:0000256" key="4">
    <source>
        <dbReference type="ARBA" id="ARBA00022692"/>
    </source>
</evidence>
<feature type="domain" description="VTT" evidence="8">
    <location>
        <begin position="39"/>
        <end position="162"/>
    </location>
</feature>
<dbReference type="RefSeq" id="WP_035997600.1">
    <property type="nucleotide sequence ID" value="NZ_CP012747.1"/>
</dbReference>
<name>A0A0P0RJA4_9BURK</name>
<feature type="transmembrane region" description="Helical" evidence="7">
    <location>
        <begin position="12"/>
        <end position="39"/>
    </location>
</feature>
<dbReference type="Proteomes" id="UP000019146">
    <property type="component" value="Chromosome 2"/>
</dbReference>
<dbReference type="AlphaFoldDB" id="A0A0P0RJA4"/>
<keyword evidence="4 7" id="KW-0812">Transmembrane</keyword>
<dbReference type="PANTHER" id="PTHR30353">
    <property type="entry name" value="INNER MEMBRANE PROTEIN DEDA-RELATED"/>
    <property type="match status" value="1"/>
</dbReference>
<evidence type="ECO:0000313" key="11">
    <source>
        <dbReference type="Proteomes" id="UP000019146"/>
    </source>
</evidence>
<dbReference type="InterPro" id="IPR036938">
    <property type="entry name" value="PAP2/HPO_sf"/>
</dbReference>
<keyword evidence="6 7" id="KW-0472">Membrane</keyword>
<evidence type="ECO:0000256" key="3">
    <source>
        <dbReference type="ARBA" id="ARBA00022475"/>
    </source>
</evidence>
<dbReference type="InterPro" id="IPR025902">
    <property type="entry name" value="LssY-like-C_dom"/>
</dbReference>
<protein>
    <submittedName>
        <fullName evidence="10">DedA protein</fullName>
    </submittedName>
</protein>
<proteinExistence type="inferred from homology"/>
<evidence type="ECO:0000259" key="8">
    <source>
        <dbReference type="Pfam" id="PF09335"/>
    </source>
</evidence>
<feature type="transmembrane region" description="Helical" evidence="7">
    <location>
        <begin position="388"/>
        <end position="410"/>
    </location>
</feature>
<feature type="transmembrane region" description="Helical" evidence="7">
    <location>
        <begin position="175"/>
        <end position="197"/>
    </location>
</feature>
<dbReference type="GO" id="GO:0005886">
    <property type="term" value="C:plasma membrane"/>
    <property type="evidence" value="ECO:0007669"/>
    <property type="project" value="UniProtKB-SubCell"/>
</dbReference>
<dbReference type="InterPro" id="IPR032818">
    <property type="entry name" value="DedA-like"/>
</dbReference>
<keyword evidence="5 7" id="KW-1133">Transmembrane helix</keyword>
<dbReference type="PANTHER" id="PTHR30353:SF15">
    <property type="entry name" value="INNER MEMBRANE PROTEIN YABI"/>
    <property type="match status" value="1"/>
</dbReference>
<comment type="subcellular location">
    <subcellularLocation>
        <location evidence="1">Cell membrane</location>
        <topology evidence="1">Multi-pass membrane protein</topology>
    </subcellularLocation>
</comment>
<dbReference type="Gene3D" id="1.20.144.10">
    <property type="entry name" value="Phosphatidic acid phosphatase type 2/haloperoxidase"/>
    <property type="match status" value="1"/>
</dbReference>
<evidence type="ECO:0000256" key="1">
    <source>
        <dbReference type="ARBA" id="ARBA00004651"/>
    </source>
</evidence>
<dbReference type="EMBL" id="CP012747">
    <property type="protein sequence ID" value="ALL68732.1"/>
    <property type="molecule type" value="Genomic_DNA"/>
</dbReference>
<feature type="transmembrane region" description="Helical" evidence="7">
    <location>
        <begin position="299"/>
        <end position="319"/>
    </location>
</feature>
<gene>
    <name evidence="10" type="ORF">K788_0000249</name>
</gene>
<sequence>MEHAYVQLLHLLAGHSVWTLVVVFLAAFLEAVAIIGTFVPGSTAMFIAGALVGTGTLNLGWLFASAIAGAVAGDGMSYWFGHRYKDRISRLWPFSTHPGLLESGQRYFDKHGAKSVVFARFAAPLRAIVPVVAGMLEMPPMRFYAMNVLSALLWAPAHILPGVVFGASIQLAGAVSFRLVAALAIVVAIVWLCFWVMRVVVSHARAWAGASRSGLVAWARDHEAPYGKLVYRIVDPERAAIGLLVGISVFVLVCAGIFFGVMQDVVSGTPLVQVDMSFYRFLQSAQAPWIGEALARASTLGSIPTLAALVIASTIMIAFEKRWRMLIYWLIAVIFSRVLIFAIQVIVPHAPPAAAPSDLYAFPSNHVAASVTVYGFLAFVVARRVNMLTGIAVTALASLIVIAIAFAGLYSGRFAFSDAVGGAAFAAVWVAVVALTAVWRHPEAPPSREYMPAVLLVVLCASVGLQIALGHQPDAEPQVRQRPPVVVTQAQWTDSLWKQFPCYRSDMKGDRREPITVQWTADRQQIVAQLRSRGWLEGTRFNVRSLFSLVSPDVPVMDLPVLPKLNDGEPSTLVFSRQRTRTDERDVLRFWRTGYAVARRNGTAPTPIWLGSLVHERLLRPSWPFNVLRTDRQLDPLISPKSVNGEWRELELSSSMGCTDIPVTLIASTER</sequence>
<organism evidence="10 11">
    <name type="scientific">Paraburkholderia caribensis MBA4</name>
    <dbReference type="NCBI Taxonomy" id="1323664"/>
    <lineage>
        <taxon>Bacteria</taxon>
        <taxon>Pseudomonadati</taxon>
        <taxon>Pseudomonadota</taxon>
        <taxon>Betaproteobacteria</taxon>
        <taxon>Burkholderiales</taxon>
        <taxon>Burkholderiaceae</taxon>
        <taxon>Paraburkholderia</taxon>
    </lineage>
</organism>
<dbReference type="GeneID" id="69972402"/>
<evidence type="ECO:0000256" key="2">
    <source>
        <dbReference type="ARBA" id="ARBA00010792"/>
    </source>
</evidence>
<dbReference type="KEGG" id="bcai:K788_0000249"/>
<feature type="transmembrane region" description="Helical" evidence="7">
    <location>
        <begin position="239"/>
        <end position="262"/>
    </location>
</feature>
<feature type="transmembrane region" description="Helical" evidence="7">
    <location>
        <begin position="59"/>
        <end position="80"/>
    </location>
</feature>
<feature type="transmembrane region" description="Helical" evidence="7">
    <location>
        <begin position="359"/>
        <end position="381"/>
    </location>
</feature>
<accession>A0A0P0RJA4</accession>
<comment type="similarity">
    <text evidence="2">Belongs to the DedA family.</text>
</comment>
<evidence type="ECO:0000313" key="10">
    <source>
        <dbReference type="EMBL" id="ALL68732.1"/>
    </source>
</evidence>
<feature type="domain" description="LssY-like C-terminal" evidence="9">
    <location>
        <begin position="497"/>
        <end position="619"/>
    </location>
</feature>
<dbReference type="Pfam" id="PF14067">
    <property type="entry name" value="LssY_C"/>
    <property type="match status" value="1"/>
</dbReference>
<keyword evidence="3" id="KW-1003">Cell membrane</keyword>
<reference evidence="10 11" key="1">
    <citation type="journal article" date="2014" name="Genome Announc.">
        <title>Draft Genome Sequence of the Haloacid-Degrading Burkholderia caribensis Strain MBA4.</title>
        <authorList>
            <person name="Pan Y."/>
            <person name="Kong K.F."/>
            <person name="Tsang J.S."/>
        </authorList>
    </citation>
    <scope>NUCLEOTIDE SEQUENCE [LARGE SCALE GENOMIC DNA]</scope>
    <source>
        <strain evidence="10 11">MBA4</strain>
    </source>
</reference>
<feature type="transmembrane region" description="Helical" evidence="7">
    <location>
        <begin position="326"/>
        <end position="347"/>
    </location>
</feature>